<accession>A0A8T1TVE2</accession>
<protein>
    <submittedName>
        <fullName evidence="1">Uncharacterized protein</fullName>
    </submittedName>
</protein>
<dbReference type="AlphaFoldDB" id="A0A8T1TVE2"/>
<reference evidence="1" key="1">
    <citation type="submission" date="2021-01" db="EMBL/GenBank/DDBJ databases">
        <title>Phytophthora aleatoria, a newly-described species from Pinus radiata is distinct from Phytophthora cactorum isolates based on comparative genomics.</title>
        <authorList>
            <person name="Mcdougal R."/>
            <person name="Panda P."/>
            <person name="Williams N."/>
            <person name="Studholme D.J."/>
        </authorList>
    </citation>
    <scope>NUCLEOTIDE SEQUENCE</scope>
    <source>
        <strain evidence="1">NZFS 3830</strain>
    </source>
</reference>
<organism evidence="1 2">
    <name type="scientific">Phytophthora cactorum</name>
    <dbReference type="NCBI Taxonomy" id="29920"/>
    <lineage>
        <taxon>Eukaryota</taxon>
        <taxon>Sar</taxon>
        <taxon>Stramenopiles</taxon>
        <taxon>Oomycota</taxon>
        <taxon>Peronosporomycetes</taxon>
        <taxon>Peronosporales</taxon>
        <taxon>Peronosporaceae</taxon>
        <taxon>Phytophthora</taxon>
    </lineage>
</organism>
<evidence type="ECO:0000313" key="2">
    <source>
        <dbReference type="Proteomes" id="UP000688947"/>
    </source>
</evidence>
<gene>
    <name evidence="1" type="ORF">JG687_00015279</name>
</gene>
<sequence>MFFHCPGLQQPAFFRLIRGDTCRLSQLAGFRTDIATCGNKSCCTVYVHAGSRSNLSHRLIMHRQQIP</sequence>
<evidence type="ECO:0000313" key="1">
    <source>
        <dbReference type="EMBL" id="KAG6948750.1"/>
    </source>
</evidence>
<proteinExistence type="predicted"/>
<name>A0A8T1TVE2_9STRA</name>
<comment type="caution">
    <text evidence="1">The sequence shown here is derived from an EMBL/GenBank/DDBJ whole genome shotgun (WGS) entry which is preliminary data.</text>
</comment>
<dbReference type="EMBL" id="JAENGZ010001335">
    <property type="protein sequence ID" value="KAG6948750.1"/>
    <property type="molecule type" value="Genomic_DNA"/>
</dbReference>
<dbReference type="Proteomes" id="UP000688947">
    <property type="component" value="Unassembled WGS sequence"/>
</dbReference>